<comment type="caution">
    <text evidence="2">The sequence shown here is derived from an EMBL/GenBank/DDBJ whole genome shotgun (WGS) entry which is preliminary data.</text>
</comment>
<evidence type="ECO:0000313" key="2">
    <source>
        <dbReference type="EMBL" id="GHC14916.1"/>
    </source>
</evidence>
<feature type="transmembrane region" description="Helical" evidence="1">
    <location>
        <begin position="179"/>
        <end position="199"/>
    </location>
</feature>
<dbReference type="EMBL" id="BMYI01000002">
    <property type="protein sequence ID" value="GHC14916.1"/>
    <property type="molecule type" value="Genomic_DNA"/>
</dbReference>
<evidence type="ECO:0000313" key="3">
    <source>
        <dbReference type="Proteomes" id="UP000658305"/>
    </source>
</evidence>
<gene>
    <name evidence="2" type="ORF">GCM10007291_11000</name>
</gene>
<accession>A0ABQ3F9D9</accession>
<feature type="transmembrane region" description="Helical" evidence="1">
    <location>
        <begin position="70"/>
        <end position="88"/>
    </location>
</feature>
<keyword evidence="1" id="KW-1133">Transmembrane helix</keyword>
<protein>
    <submittedName>
        <fullName evidence="2">Uncharacterized protein</fullName>
    </submittedName>
</protein>
<keyword evidence="1" id="KW-0472">Membrane</keyword>
<feature type="transmembrane region" description="Helical" evidence="1">
    <location>
        <begin position="100"/>
        <end position="123"/>
    </location>
</feature>
<organism evidence="2 3">
    <name type="scientific">Gemmobacter nanjingensis</name>
    <dbReference type="NCBI Taxonomy" id="488454"/>
    <lineage>
        <taxon>Bacteria</taxon>
        <taxon>Pseudomonadati</taxon>
        <taxon>Pseudomonadota</taxon>
        <taxon>Alphaproteobacteria</taxon>
        <taxon>Rhodobacterales</taxon>
        <taxon>Paracoccaceae</taxon>
        <taxon>Gemmobacter</taxon>
    </lineage>
</organism>
<sequence>MDSGQAAMPQTIRNRMELAMSLHRLTALALAAFLISHLAHHLAGLIAGPALHLALSAPFRAFWRQPVVEVLLLTAFAMQITTGLRLLWRGRAWRWRGLRRWQALSGVTLAGFLCIHIGAVLAARATGTDTNLHFAAAGMQSGLWALFFAPYYTAAVTALGLHTGIALRRRTGQHWAFPLLTAAGLALGIGLVLLMAGLIHDYTVPQEWRAAFG</sequence>
<reference evidence="3" key="1">
    <citation type="journal article" date="2019" name="Int. J. Syst. Evol. Microbiol.">
        <title>The Global Catalogue of Microorganisms (GCM) 10K type strain sequencing project: providing services to taxonomists for standard genome sequencing and annotation.</title>
        <authorList>
            <consortium name="The Broad Institute Genomics Platform"/>
            <consortium name="The Broad Institute Genome Sequencing Center for Infectious Disease"/>
            <person name="Wu L."/>
            <person name="Ma J."/>
        </authorList>
    </citation>
    <scope>NUCLEOTIDE SEQUENCE [LARGE SCALE GENOMIC DNA]</scope>
    <source>
        <strain evidence="3">KCTC 23298</strain>
    </source>
</reference>
<keyword evidence="3" id="KW-1185">Reference proteome</keyword>
<feature type="transmembrane region" description="Helical" evidence="1">
    <location>
        <begin position="143"/>
        <end position="167"/>
    </location>
</feature>
<evidence type="ECO:0000256" key="1">
    <source>
        <dbReference type="SAM" id="Phobius"/>
    </source>
</evidence>
<dbReference type="SUPFAM" id="SSF81343">
    <property type="entry name" value="Fumarate reductase respiratory complex transmembrane subunits"/>
    <property type="match status" value="1"/>
</dbReference>
<proteinExistence type="predicted"/>
<keyword evidence="1" id="KW-0812">Transmembrane</keyword>
<dbReference type="Proteomes" id="UP000658305">
    <property type="component" value="Unassembled WGS sequence"/>
</dbReference>
<dbReference type="InterPro" id="IPR034804">
    <property type="entry name" value="SQR/QFR_C/D"/>
</dbReference>
<name>A0ABQ3F9D9_9RHOB</name>